<dbReference type="PANTHER" id="PTHR18866">
    <property type="entry name" value="CARBOXYLASE:PYRUVATE/ACETYL-COA/PROPIONYL-COA CARBOXYLASE"/>
    <property type="match status" value="1"/>
</dbReference>
<evidence type="ECO:0008006" key="8">
    <source>
        <dbReference type="Google" id="ProtNLM"/>
    </source>
</evidence>
<dbReference type="InterPro" id="IPR005481">
    <property type="entry name" value="BC-like_N"/>
</dbReference>
<dbReference type="Gene3D" id="3.30.470.20">
    <property type="entry name" value="ATP-grasp fold, B domain"/>
    <property type="match status" value="1"/>
</dbReference>
<evidence type="ECO:0000256" key="3">
    <source>
        <dbReference type="ARBA" id="ARBA00022840"/>
    </source>
</evidence>
<dbReference type="EMBL" id="BART01026935">
    <property type="protein sequence ID" value="GAH02808.1"/>
    <property type="molecule type" value="Genomic_DNA"/>
</dbReference>
<accession>X1E2B7</accession>
<evidence type="ECO:0000256" key="4">
    <source>
        <dbReference type="ARBA" id="ARBA00023267"/>
    </source>
</evidence>
<dbReference type="InterPro" id="IPR011761">
    <property type="entry name" value="ATP-grasp"/>
</dbReference>
<dbReference type="FunFam" id="3.40.50.20:FF:000010">
    <property type="entry name" value="Propionyl-CoA carboxylase subunit alpha"/>
    <property type="match status" value="1"/>
</dbReference>
<dbReference type="Pfam" id="PF00289">
    <property type="entry name" value="Biotin_carb_N"/>
    <property type="match status" value="1"/>
</dbReference>
<dbReference type="GO" id="GO:0046872">
    <property type="term" value="F:metal ion binding"/>
    <property type="evidence" value="ECO:0007669"/>
    <property type="project" value="InterPro"/>
</dbReference>
<dbReference type="GO" id="GO:0005524">
    <property type="term" value="F:ATP binding"/>
    <property type="evidence" value="ECO:0007669"/>
    <property type="project" value="UniProtKB-KW"/>
</dbReference>
<evidence type="ECO:0000259" key="5">
    <source>
        <dbReference type="PROSITE" id="PS50975"/>
    </source>
</evidence>
<keyword evidence="1" id="KW-0436">Ligase</keyword>
<comment type="caution">
    <text evidence="7">The sequence shown here is derived from an EMBL/GenBank/DDBJ whole genome shotgun (WGS) entry which is preliminary data.</text>
</comment>
<sequence length="250" mass="27602">MVMPKDAIDKPTIVVSDTQHIELTEFDASLPIDVKSVLIANRGEIAVRVIRACRLMNLRSIAVFSDADKYSLHVKMADEAYSLGDGSVQDTYLNIPKLLKIIKRSQADAVHPGYGFLSENADFAREVRQFGRIFIGPSPQTIEFLGNKVKAKIFARKMGLPVIPGSDGYVNTFEEVKLAANDIGYPIIIKAAFGGGGRGMEIVESEDNLRTAFEGCQSIALEYFGRKEMLIEKVISGARHIEIQFIGDNF</sequence>
<evidence type="ECO:0000313" key="7">
    <source>
        <dbReference type="EMBL" id="GAH02808.1"/>
    </source>
</evidence>
<keyword evidence="4" id="KW-0092">Biotin</keyword>
<evidence type="ECO:0000256" key="1">
    <source>
        <dbReference type="ARBA" id="ARBA00022598"/>
    </source>
</evidence>
<dbReference type="PANTHER" id="PTHR18866:SF33">
    <property type="entry name" value="METHYLCROTONOYL-COA CARBOXYLASE SUBUNIT ALPHA, MITOCHONDRIAL-RELATED"/>
    <property type="match status" value="1"/>
</dbReference>
<dbReference type="SUPFAM" id="SSF56059">
    <property type="entry name" value="Glutathione synthetase ATP-binding domain-like"/>
    <property type="match status" value="1"/>
</dbReference>
<dbReference type="PROSITE" id="PS50979">
    <property type="entry name" value="BC"/>
    <property type="match status" value="1"/>
</dbReference>
<keyword evidence="3" id="KW-0067">ATP-binding</keyword>
<keyword evidence="2" id="KW-0547">Nucleotide-binding</keyword>
<dbReference type="InterPro" id="IPR050856">
    <property type="entry name" value="Biotin_carboxylase_complex"/>
</dbReference>
<dbReference type="InterPro" id="IPR016185">
    <property type="entry name" value="PreATP-grasp_dom_sf"/>
</dbReference>
<dbReference type="PROSITE" id="PS50975">
    <property type="entry name" value="ATP_GRASP"/>
    <property type="match status" value="1"/>
</dbReference>
<feature type="domain" description="Biotin carboxylation" evidence="6">
    <location>
        <begin position="33"/>
        <end position="250"/>
    </location>
</feature>
<proteinExistence type="predicted"/>
<gene>
    <name evidence="7" type="ORF">S01H4_47887</name>
</gene>
<dbReference type="SUPFAM" id="SSF52440">
    <property type="entry name" value="PreATP-grasp domain"/>
    <property type="match status" value="1"/>
</dbReference>
<organism evidence="7">
    <name type="scientific">marine sediment metagenome</name>
    <dbReference type="NCBI Taxonomy" id="412755"/>
    <lineage>
        <taxon>unclassified sequences</taxon>
        <taxon>metagenomes</taxon>
        <taxon>ecological metagenomes</taxon>
    </lineage>
</organism>
<name>X1E2B7_9ZZZZ</name>
<evidence type="ECO:0000259" key="6">
    <source>
        <dbReference type="PROSITE" id="PS50979"/>
    </source>
</evidence>
<dbReference type="InterPro" id="IPR011764">
    <property type="entry name" value="Biotin_carboxylation_dom"/>
</dbReference>
<dbReference type="InterPro" id="IPR005479">
    <property type="entry name" value="CPAse_ATP-bd"/>
</dbReference>
<dbReference type="Pfam" id="PF02786">
    <property type="entry name" value="CPSase_L_D2"/>
    <property type="match status" value="1"/>
</dbReference>
<evidence type="ECO:0000256" key="2">
    <source>
        <dbReference type="ARBA" id="ARBA00022741"/>
    </source>
</evidence>
<dbReference type="AlphaFoldDB" id="X1E2B7"/>
<dbReference type="GO" id="GO:0016874">
    <property type="term" value="F:ligase activity"/>
    <property type="evidence" value="ECO:0007669"/>
    <property type="project" value="UniProtKB-KW"/>
</dbReference>
<feature type="non-terminal residue" evidence="7">
    <location>
        <position position="250"/>
    </location>
</feature>
<reference evidence="7" key="1">
    <citation type="journal article" date="2014" name="Front. Microbiol.">
        <title>High frequency of phylogenetically diverse reductive dehalogenase-homologous genes in deep subseafloor sedimentary metagenomes.</title>
        <authorList>
            <person name="Kawai M."/>
            <person name="Futagami T."/>
            <person name="Toyoda A."/>
            <person name="Takaki Y."/>
            <person name="Nishi S."/>
            <person name="Hori S."/>
            <person name="Arai W."/>
            <person name="Tsubouchi T."/>
            <person name="Morono Y."/>
            <person name="Uchiyama I."/>
            <person name="Ito T."/>
            <person name="Fujiyama A."/>
            <person name="Inagaki F."/>
            <person name="Takami H."/>
        </authorList>
    </citation>
    <scope>NUCLEOTIDE SEQUENCE</scope>
    <source>
        <strain evidence="7">Expedition CK06-06</strain>
    </source>
</reference>
<dbReference type="PROSITE" id="PS00866">
    <property type="entry name" value="CPSASE_1"/>
    <property type="match status" value="1"/>
</dbReference>
<dbReference type="FunFam" id="3.30.1490.20:FF:000003">
    <property type="entry name" value="acetyl-CoA carboxylase isoform X1"/>
    <property type="match status" value="1"/>
</dbReference>
<protein>
    <recommendedName>
        <fullName evidence="8">ATP-grasp domain-containing protein</fullName>
    </recommendedName>
</protein>
<feature type="domain" description="ATP-grasp" evidence="5">
    <location>
        <begin position="152"/>
        <end position="249"/>
    </location>
</feature>